<dbReference type="InterPro" id="IPR050377">
    <property type="entry name" value="Radical_SAM_PqqE_MftC-like"/>
</dbReference>
<dbReference type="AlphaFoldDB" id="C6C1N1"/>
<feature type="domain" description="Radical SAM core" evidence="8">
    <location>
        <begin position="18"/>
        <end position="243"/>
    </location>
</feature>
<organism evidence="9 10">
    <name type="scientific">Maridesulfovibrio salexigens (strain ATCC 14822 / DSM 2638 / NCIMB 8403 / VKM B-1763)</name>
    <name type="common">Desulfovibrio salexigens</name>
    <dbReference type="NCBI Taxonomy" id="526222"/>
    <lineage>
        <taxon>Bacteria</taxon>
        <taxon>Pseudomonadati</taxon>
        <taxon>Thermodesulfobacteriota</taxon>
        <taxon>Desulfovibrionia</taxon>
        <taxon>Desulfovibrionales</taxon>
        <taxon>Desulfovibrionaceae</taxon>
        <taxon>Maridesulfovibrio</taxon>
    </lineage>
</organism>
<keyword evidence="3" id="KW-0949">S-adenosyl-L-methionine</keyword>
<dbReference type="PANTHER" id="PTHR11228">
    <property type="entry name" value="RADICAL SAM DOMAIN PROTEIN"/>
    <property type="match status" value="1"/>
</dbReference>
<accession>C6C1N1</accession>
<evidence type="ECO:0000256" key="4">
    <source>
        <dbReference type="ARBA" id="ARBA00022723"/>
    </source>
</evidence>
<reference evidence="9 10" key="1">
    <citation type="submission" date="2009-06" db="EMBL/GenBank/DDBJ databases">
        <title>Complete sequence of Desulfovibrio salexigens DSM 2638.</title>
        <authorList>
            <consortium name="US DOE Joint Genome Institute"/>
            <person name="Lucas S."/>
            <person name="Copeland A."/>
            <person name="Lapidus A."/>
            <person name="Glavina del Rio T."/>
            <person name="Tice H."/>
            <person name="Bruce D."/>
            <person name="Goodwin L."/>
            <person name="Pitluck S."/>
            <person name="Munk A.C."/>
            <person name="Brettin T."/>
            <person name="Detter J.C."/>
            <person name="Han C."/>
            <person name="Tapia R."/>
            <person name="Larimer F."/>
            <person name="Land M."/>
            <person name="Hauser L."/>
            <person name="Kyrpides N."/>
            <person name="Anderson I."/>
            <person name="Wall J.D."/>
            <person name="Arkin A.P."/>
            <person name="Dehal P."/>
            <person name="Chivian D."/>
            <person name="Giles B."/>
            <person name="Hazen T.C."/>
        </authorList>
    </citation>
    <scope>NUCLEOTIDE SEQUENCE [LARGE SCALE GENOMIC DNA]</scope>
    <source>
        <strain evidence="10">ATCC 14822 / DSM 2638 / NCIMB 8403 / VKM B-1763</strain>
    </source>
</reference>
<dbReference type="PROSITE" id="PS51918">
    <property type="entry name" value="RADICAL_SAM"/>
    <property type="match status" value="1"/>
</dbReference>
<dbReference type="GO" id="GO:0046872">
    <property type="term" value="F:metal ion binding"/>
    <property type="evidence" value="ECO:0007669"/>
    <property type="project" value="UniProtKB-KW"/>
</dbReference>
<dbReference type="InterPro" id="IPR034391">
    <property type="entry name" value="AdoMet-like_SPASM_containing"/>
</dbReference>
<dbReference type="SFLD" id="SFLDS00029">
    <property type="entry name" value="Radical_SAM"/>
    <property type="match status" value="1"/>
</dbReference>
<dbReference type="InterPro" id="IPR058240">
    <property type="entry name" value="rSAM_sf"/>
</dbReference>
<dbReference type="PANTHER" id="PTHR11228:SF7">
    <property type="entry name" value="PQQA PEPTIDE CYCLASE"/>
    <property type="match status" value="1"/>
</dbReference>
<evidence type="ECO:0000256" key="2">
    <source>
        <dbReference type="ARBA" id="ARBA00022485"/>
    </source>
</evidence>
<dbReference type="InterPro" id="IPR000385">
    <property type="entry name" value="MoaA_NifB_PqqE_Fe-S-bd_CS"/>
</dbReference>
<dbReference type="SUPFAM" id="SSF102114">
    <property type="entry name" value="Radical SAM enzymes"/>
    <property type="match status" value="1"/>
</dbReference>
<keyword evidence="4" id="KW-0479">Metal-binding</keyword>
<dbReference type="SFLD" id="SFLDG01067">
    <property type="entry name" value="SPASM/twitch_domain_containing"/>
    <property type="match status" value="1"/>
</dbReference>
<comment type="cofactor">
    <cofactor evidence="1">
        <name>[4Fe-4S] cluster</name>
        <dbReference type="ChEBI" id="CHEBI:49883"/>
    </cofactor>
</comment>
<keyword evidence="5" id="KW-0560">Oxidoreductase</keyword>
<dbReference type="GO" id="GO:0051539">
    <property type="term" value="F:4 iron, 4 sulfur cluster binding"/>
    <property type="evidence" value="ECO:0007669"/>
    <property type="project" value="UniProtKB-KW"/>
</dbReference>
<evidence type="ECO:0000256" key="7">
    <source>
        <dbReference type="ARBA" id="ARBA00023014"/>
    </source>
</evidence>
<dbReference type="Proteomes" id="UP000002601">
    <property type="component" value="Chromosome"/>
</dbReference>
<dbReference type="EMBL" id="CP001649">
    <property type="protein sequence ID" value="ACS81206.1"/>
    <property type="molecule type" value="Genomic_DNA"/>
</dbReference>
<keyword evidence="7" id="KW-0411">Iron-sulfur</keyword>
<dbReference type="InterPro" id="IPR013785">
    <property type="entry name" value="Aldolase_TIM"/>
</dbReference>
<dbReference type="Pfam" id="PF04055">
    <property type="entry name" value="Radical_SAM"/>
    <property type="match status" value="1"/>
</dbReference>
<dbReference type="CDD" id="cd21121">
    <property type="entry name" value="SPASM_Cmo-like"/>
    <property type="match status" value="1"/>
</dbReference>
<dbReference type="Pfam" id="PF13186">
    <property type="entry name" value="SPASM"/>
    <property type="match status" value="1"/>
</dbReference>
<dbReference type="NCBIfam" id="TIGR04311">
    <property type="entry name" value="rSAM_Geo_metal"/>
    <property type="match status" value="1"/>
</dbReference>
<gene>
    <name evidence="9" type="ordered locus">Desal_3155</name>
</gene>
<evidence type="ECO:0000313" key="10">
    <source>
        <dbReference type="Proteomes" id="UP000002601"/>
    </source>
</evidence>
<keyword evidence="10" id="KW-1185">Reference proteome</keyword>
<protein>
    <submittedName>
        <fullName evidence="9">Radical SAM domain protein</fullName>
    </submittedName>
</protein>
<dbReference type="GO" id="GO:0016491">
    <property type="term" value="F:oxidoreductase activity"/>
    <property type="evidence" value="ECO:0007669"/>
    <property type="project" value="UniProtKB-KW"/>
</dbReference>
<dbReference type="InterPro" id="IPR027586">
    <property type="entry name" value="rSAM_metal_mat"/>
</dbReference>
<dbReference type="SFLD" id="SFLDG01387">
    <property type="entry name" value="BtrN-like_SPASM_domain_contain"/>
    <property type="match status" value="1"/>
</dbReference>
<dbReference type="HOGENOM" id="CLU_009273_1_1_7"/>
<evidence type="ECO:0000313" key="9">
    <source>
        <dbReference type="EMBL" id="ACS81206.1"/>
    </source>
</evidence>
<dbReference type="RefSeq" id="WP_015853022.1">
    <property type="nucleotide sequence ID" value="NC_012881.1"/>
</dbReference>
<evidence type="ECO:0000256" key="3">
    <source>
        <dbReference type="ARBA" id="ARBA00022691"/>
    </source>
</evidence>
<proteinExistence type="predicted"/>
<dbReference type="PROSITE" id="PS01305">
    <property type="entry name" value="MOAA_NIFB_PQQE"/>
    <property type="match status" value="1"/>
</dbReference>
<dbReference type="InterPro" id="IPR023885">
    <property type="entry name" value="4Fe4S-binding_SPASM_dom"/>
</dbReference>
<dbReference type="Gene3D" id="3.20.20.70">
    <property type="entry name" value="Aldolase class I"/>
    <property type="match status" value="2"/>
</dbReference>
<sequence length="449" mass="51022">MLKRIADGPLKLFPASFRDYPAQLQVEVTTRCNMNCSMCVKYAPESDISETDLSFEDFKKLGPALEHCEKLVLNGIGEPLLHPDLAAMASFARERMPERGSIGFQTNGLLFTDQRARELVDAGVDTFCVSVDSLDSSATEGELHGQSSTDRLARTFSLLNQAAQESGTKIRLGAEFVLMSDTYRQLPDVLRWAAGQGVEFILCSHVLAYHRSMQEQSLFNPNTPAAVEIFDKWKSIARERGQDLQNYFDFVWTPGRSMKREQLFDLIREMRAEAERRNVWINLRSLADWDQRNQTEEYQKLREIYACSEKLAEELGVELHLPPLMAENELRCLFIEDGVSFITSKGEVSPCQFLWHSCTCFLDGSEKLLRQKKFGNIAEVDIDEIWSSLPYKAFRAEVLEYEYPYCSNCPMVPCDDIIGRSNEFEVDCLGVEVPCGHCPWAMGGLKCLM</sequence>
<keyword evidence="6" id="KW-0408">Iron</keyword>
<keyword evidence="2" id="KW-0004">4Fe-4S</keyword>
<dbReference type="CDD" id="cd01335">
    <property type="entry name" value="Radical_SAM"/>
    <property type="match status" value="1"/>
</dbReference>
<evidence type="ECO:0000256" key="6">
    <source>
        <dbReference type="ARBA" id="ARBA00023004"/>
    </source>
</evidence>
<dbReference type="InterPro" id="IPR007197">
    <property type="entry name" value="rSAM"/>
</dbReference>
<evidence type="ECO:0000256" key="5">
    <source>
        <dbReference type="ARBA" id="ARBA00023002"/>
    </source>
</evidence>
<dbReference type="KEGG" id="dsa:Desal_3155"/>
<evidence type="ECO:0000259" key="8">
    <source>
        <dbReference type="PROSITE" id="PS51918"/>
    </source>
</evidence>
<name>C6C1N1_MARSD</name>
<dbReference type="STRING" id="526222.Desal_3155"/>
<dbReference type="eggNOG" id="COG0535">
    <property type="taxonomic scope" value="Bacteria"/>
</dbReference>
<evidence type="ECO:0000256" key="1">
    <source>
        <dbReference type="ARBA" id="ARBA00001966"/>
    </source>
</evidence>